<dbReference type="Pfam" id="PF06985">
    <property type="entry name" value="HET"/>
    <property type="match status" value="1"/>
</dbReference>
<keyword evidence="3" id="KW-1185">Reference proteome</keyword>
<sequence length="801" mass="91167">MSDVQKLVARRAELVQVHDHCPERPYVELKVPENVEKVLSVEFSTVSRDQGWADDKSGASYTWFSTAVQRPSGRSHLRNIIVSFNKPGDPAFFKQQKRWTLESGARRWTWVQALRSGDVIQLIPRAKYLAWVNYIKEAEIKIEYVPKQEQLGLQLEKISLLSGAGYTQRLRTGDKEVRLLQVQPAQSLDAKLKLSWMLASLNEDVKFTALSYVWGDVLDTVEMEIEDPNGLQKKKFHVGSTVERALRQLRHKDAVLRIWIDAVCVNQSDFEERSQQVALMGDIYSRAEKVYIWLGDEENTGIEPCFRLMRNIINYDSKACPGAKACSCLGTGHSMDLETLEKNLNGKRTSYRSMEEIFRLFTAELTRNEADWAGGYGQFQLNVLMSALFSHPWFSRVWVVQEATLAKKAFVHFSDGMISWDEVVQVNEWLQDPAWILERQHIQSQNLMAPIWQLAKATHQDQKASSGAPTSEPTILDIFLSGHDLRATDPRDKLFALLTFGKETSDVQSLPKLIEPNYEKPEAQVFADFTRWWIEEHKSLAILSSVHSQTGRTWQRTSCDMNPNSDTQKMPTWAIYEGGDSRWAKASLQVQFDFKATSTRQPNLKLLETQEPLVLKLAGRRVSKISAIGHVPIEMLYPYNTPLESRGGMQAVIDKIFDPCGFTGFWSSKVIASDSENTVDKGRREYFDHLNAHWKQFGGPDLVSLWPSDFGGVNWILTDQVPKCFVPCFFVAEDGSSGLCPWTAREGDLVALLDGGDVPYLLRNSDSVDGRNLYEFVGECYVEGIMHGEYQRDSEEVFELV</sequence>
<comment type="caution">
    <text evidence="2">The sequence shown here is derived from an EMBL/GenBank/DDBJ whole genome shotgun (WGS) entry which is preliminary data.</text>
</comment>
<evidence type="ECO:0000313" key="3">
    <source>
        <dbReference type="Proteomes" id="UP000766486"/>
    </source>
</evidence>
<evidence type="ECO:0000259" key="1">
    <source>
        <dbReference type="Pfam" id="PF06985"/>
    </source>
</evidence>
<dbReference type="PANTHER" id="PTHR24148">
    <property type="entry name" value="ANKYRIN REPEAT DOMAIN-CONTAINING PROTEIN 39 HOMOLOG-RELATED"/>
    <property type="match status" value="1"/>
</dbReference>
<dbReference type="PANTHER" id="PTHR24148:SF64">
    <property type="entry name" value="HETEROKARYON INCOMPATIBILITY DOMAIN-CONTAINING PROTEIN"/>
    <property type="match status" value="1"/>
</dbReference>
<name>A0ABY6TYK5_BIOOC</name>
<dbReference type="EMBL" id="CABFNS010000698">
    <property type="protein sequence ID" value="VUC23018.1"/>
    <property type="molecule type" value="Genomic_DNA"/>
</dbReference>
<gene>
    <name evidence="2" type="ORF">CLO192961_LOCUS98277</name>
</gene>
<dbReference type="Pfam" id="PF26639">
    <property type="entry name" value="Het-6_barrel"/>
    <property type="match status" value="1"/>
</dbReference>
<dbReference type="InterPro" id="IPR010730">
    <property type="entry name" value="HET"/>
</dbReference>
<dbReference type="InterPro" id="IPR052895">
    <property type="entry name" value="HetReg/Transcr_Mod"/>
</dbReference>
<evidence type="ECO:0000313" key="2">
    <source>
        <dbReference type="EMBL" id="VUC23018.1"/>
    </source>
</evidence>
<dbReference type="Proteomes" id="UP000766486">
    <property type="component" value="Unassembled WGS sequence"/>
</dbReference>
<reference evidence="2 3" key="1">
    <citation type="submission" date="2019-06" db="EMBL/GenBank/DDBJ databases">
        <authorList>
            <person name="Broberg M."/>
        </authorList>
    </citation>
    <scope>NUCLEOTIDE SEQUENCE [LARGE SCALE GENOMIC DNA]</scope>
</reference>
<accession>A0ABY6TYK5</accession>
<protein>
    <recommendedName>
        <fullName evidence="1">Heterokaryon incompatibility domain-containing protein</fullName>
    </recommendedName>
</protein>
<organism evidence="2 3">
    <name type="scientific">Bionectria ochroleuca</name>
    <name type="common">Gliocladium roseum</name>
    <dbReference type="NCBI Taxonomy" id="29856"/>
    <lineage>
        <taxon>Eukaryota</taxon>
        <taxon>Fungi</taxon>
        <taxon>Dikarya</taxon>
        <taxon>Ascomycota</taxon>
        <taxon>Pezizomycotina</taxon>
        <taxon>Sordariomycetes</taxon>
        <taxon>Hypocreomycetidae</taxon>
        <taxon>Hypocreales</taxon>
        <taxon>Bionectriaceae</taxon>
        <taxon>Clonostachys</taxon>
    </lineage>
</organism>
<feature type="domain" description="Heterokaryon incompatibility" evidence="1">
    <location>
        <begin position="207"/>
        <end position="402"/>
    </location>
</feature>
<proteinExistence type="predicted"/>